<dbReference type="Proteomes" id="UP000606935">
    <property type="component" value="Unassembled WGS sequence"/>
</dbReference>
<organism evidence="1 2">
    <name type="scientific">Bowmanella pacifica</name>
    <dbReference type="NCBI Taxonomy" id="502051"/>
    <lineage>
        <taxon>Bacteria</taxon>
        <taxon>Pseudomonadati</taxon>
        <taxon>Pseudomonadota</taxon>
        <taxon>Gammaproteobacteria</taxon>
        <taxon>Alteromonadales</taxon>
        <taxon>Alteromonadaceae</taxon>
        <taxon>Bowmanella</taxon>
    </lineage>
</organism>
<protein>
    <submittedName>
        <fullName evidence="1">Uncharacterized protein</fullName>
    </submittedName>
</protein>
<proteinExistence type="predicted"/>
<comment type="caution">
    <text evidence="1">The sequence shown here is derived from an EMBL/GenBank/DDBJ whole genome shotgun (WGS) entry which is preliminary data.</text>
</comment>
<gene>
    <name evidence="1" type="ORF">GCM10010982_32260</name>
</gene>
<accession>A0A918DMC8</accession>
<reference evidence="1" key="1">
    <citation type="journal article" date="2014" name="Int. J. Syst. Evol. Microbiol.">
        <title>Complete genome sequence of Corynebacterium casei LMG S-19264T (=DSM 44701T), isolated from a smear-ripened cheese.</title>
        <authorList>
            <consortium name="US DOE Joint Genome Institute (JGI-PGF)"/>
            <person name="Walter F."/>
            <person name="Albersmeier A."/>
            <person name="Kalinowski J."/>
            <person name="Ruckert C."/>
        </authorList>
    </citation>
    <scope>NUCLEOTIDE SEQUENCE</scope>
    <source>
        <strain evidence="1">CGMCC 1.7086</strain>
    </source>
</reference>
<evidence type="ECO:0000313" key="2">
    <source>
        <dbReference type="Proteomes" id="UP000606935"/>
    </source>
</evidence>
<dbReference type="RefSeq" id="WP_188697538.1">
    <property type="nucleotide sequence ID" value="NZ_BMLS01000006.1"/>
</dbReference>
<dbReference type="SUPFAM" id="SSF52518">
    <property type="entry name" value="Thiamin diphosphate-binding fold (THDP-binding)"/>
    <property type="match status" value="1"/>
</dbReference>
<evidence type="ECO:0000313" key="1">
    <source>
        <dbReference type="EMBL" id="GGO72931.1"/>
    </source>
</evidence>
<keyword evidence="2" id="KW-1185">Reference proteome</keyword>
<dbReference type="Gene3D" id="3.40.50.970">
    <property type="match status" value="2"/>
</dbReference>
<dbReference type="AlphaFoldDB" id="A0A918DMC8"/>
<dbReference type="Gene3D" id="3.40.50.1220">
    <property type="entry name" value="TPP-binding domain"/>
    <property type="match status" value="1"/>
</dbReference>
<dbReference type="EMBL" id="BMLS01000006">
    <property type="protein sequence ID" value="GGO72931.1"/>
    <property type="molecule type" value="Genomic_DNA"/>
</dbReference>
<reference evidence="1" key="2">
    <citation type="submission" date="2020-09" db="EMBL/GenBank/DDBJ databases">
        <authorList>
            <person name="Sun Q."/>
            <person name="Zhou Y."/>
        </authorList>
    </citation>
    <scope>NUCLEOTIDE SEQUENCE</scope>
    <source>
        <strain evidence="1">CGMCC 1.7086</strain>
    </source>
</reference>
<sequence length="801" mass="89195">MYQPGIGIISQDTHVTAAIVNGLRPLFSQPERYQIQILGSAPEENIPLSPLPLYSTLCEKAIAQLNALQTPVSLTLYLASSLNGLTDLLQSARATALDMIIYDNQAGQPQATLHDNTARFYQQLNQLTIRAIRTPMSTVYLNPPPADNSLLYSLTDTVEHYLDKSQTDWQAVLASQSLVDVMEYLVRFHCNPLLARKVRGLPTQQVHSSADYGTRPVSLATFMLNFFTHQAQDNWLFAYYTGSIIAPFIDAMESALAARPVTVINGCNEHSLACSALANWQLHASPYLITVTCGMMLEFKGSLLNLKRSKARGFIVCGEGETTSWFAAQGMINAEEDVRTILDAMNIPWVYMQDPAHLDADLKQAMQYYTTQPGPVVLLPTPRVLDTCRRLPDELLTDMPSAGNATSSESVPEHIIQLINHAKRKVVWVIDSPLSDSEQQDLQAIAEQAGIAVADSVQRPGTVSRYQQGRKNSQYLGTLGVYGTSRPTLQYLYTDGELNPRDEQILFFLKSRLGQPSSPFPAGNFKTRLETVQVTHDRSHLAPHVNHGLCMEVADFLRQVRSRLQVDDEILTFRQNALKAATSAPPSLLNQLPSSPMTPDYFFTQLNQLLVNLIEQQDYRYTGLFDAGRCGFSALCSVIRTGPGFSSIYGRGCMGDALMAFPLVAVKNPANTLAFIGDGARNLVADILPFVLKNIGHRQTITGSATLFVFVNNSLSMVRTYQERAILGHAGEQMNSVNFKHPDRQWQHQGLKVNLATIHHFDAEKMRQWLTAKNQLNVIQVMTAHNNQGEMYRHFAEDWYI</sequence>
<name>A0A918DMC8_9ALTE</name>
<dbReference type="InterPro" id="IPR029061">
    <property type="entry name" value="THDP-binding"/>
</dbReference>